<gene>
    <name evidence="2" type="ORF">METZ01_LOCUS416641</name>
</gene>
<feature type="non-terminal residue" evidence="2">
    <location>
        <position position="1"/>
    </location>
</feature>
<dbReference type="NCBIfam" id="TIGR04183">
    <property type="entry name" value="Por_Secre_tail"/>
    <property type="match status" value="1"/>
</dbReference>
<dbReference type="InterPro" id="IPR026444">
    <property type="entry name" value="Secre_tail"/>
</dbReference>
<feature type="domain" description="FlgD/Vpr Ig-like" evidence="1">
    <location>
        <begin position="129"/>
        <end position="180"/>
    </location>
</feature>
<dbReference type="Gene3D" id="2.60.40.4070">
    <property type="match status" value="1"/>
</dbReference>
<proteinExistence type="predicted"/>
<sequence>FITSTTIPPGISLATFAADEDRGVVSLDWSVAAGQEPEGFHVLRSLSQDRGFQRITAGVVSGTETGYTFTDYDVRVNMVYYYMLEAETTSDTFGPITIKVSPPDDFTLDQNFPNPFNPSTTIRYEIPKQTKVILKVYNLLGQEVKTLVNATQQAGFHTIIWTGLNGAGNAVSSGLYFYRLETGEFSRAKKMLLLK</sequence>
<accession>A0A382WY03</accession>
<dbReference type="EMBL" id="UINC01163464">
    <property type="protein sequence ID" value="SVD63787.1"/>
    <property type="molecule type" value="Genomic_DNA"/>
</dbReference>
<dbReference type="Gene3D" id="2.60.40.10">
    <property type="entry name" value="Immunoglobulins"/>
    <property type="match status" value="1"/>
</dbReference>
<dbReference type="InterPro" id="IPR013783">
    <property type="entry name" value="Ig-like_fold"/>
</dbReference>
<evidence type="ECO:0000313" key="2">
    <source>
        <dbReference type="EMBL" id="SVD63787.1"/>
    </source>
</evidence>
<organism evidence="2">
    <name type="scientific">marine metagenome</name>
    <dbReference type="NCBI Taxonomy" id="408172"/>
    <lineage>
        <taxon>unclassified sequences</taxon>
        <taxon>metagenomes</taxon>
        <taxon>ecological metagenomes</taxon>
    </lineage>
</organism>
<dbReference type="AlphaFoldDB" id="A0A382WY03"/>
<reference evidence="2" key="1">
    <citation type="submission" date="2018-05" db="EMBL/GenBank/DDBJ databases">
        <authorList>
            <person name="Lanie J.A."/>
            <person name="Ng W.-L."/>
            <person name="Kazmierczak K.M."/>
            <person name="Andrzejewski T.M."/>
            <person name="Davidsen T.M."/>
            <person name="Wayne K.J."/>
            <person name="Tettelin H."/>
            <person name="Glass J.I."/>
            <person name="Rusch D."/>
            <person name="Podicherti R."/>
            <person name="Tsui H.-C.T."/>
            <person name="Winkler M.E."/>
        </authorList>
    </citation>
    <scope>NUCLEOTIDE SEQUENCE</scope>
</reference>
<name>A0A382WY03_9ZZZZ</name>
<evidence type="ECO:0000259" key="1">
    <source>
        <dbReference type="Pfam" id="PF13860"/>
    </source>
</evidence>
<protein>
    <recommendedName>
        <fullName evidence="1">FlgD/Vpr Ig-like domain-containing protein</fullName>
    </recommendedName>
</protein>
<dbReference type="InterPro" id="IPR025965">
    <property type="entry name" value="FlgD/Vpr_Ig-like"/>
</dbReference>
<dbReference type="Pfam" id="PF13860">
    <property type="entry name" value="FlgD_ig"/>
    <property type="match status" value="1"/>
</dbReference>